<keyword evidence="12" id="KW-1185">Reference proteome</keyword>
<evidence type="ECO:0000256" key="7">
    <source>
        <dbReference type="HAMAP-Rule" id="MF_03022"/>
    </source>
</evidence>
<evidence type="ECO:0000256" key="1">
    <source>
        <dbReference type="ARBA" id="ARBA00004245"/>
    </source>
</evidence>
<dbReference type="InterPro" id="IPR028021">
    <property type="entry name" value="Katanin_C-terminal"/>
</dbReference>
<proteinExistence type="inferred from homology"/>
<dbReference type="GO" id="GO:0051013">
    <property type="term" value="P:microtubule severing"/>
    <property type="evidence" value="ECO:0007669"/>
    <property type="project" value="UniProtKB-UniRule"/>
</dbReference>
<dbReference type="InterPro" id="IPR026962">
    <property type="entry name" value="KTNB1"/>
</dbReference>
<protein>
    <recommendedName>
        <fullName evidence="7">Katanin p80 WD40 repeat-containing subunit B1 homolog</fullName>
    </recommendedName>
</protein>
<dbReference type="GO" id="GO:0008017">
    <property type="term" value="F:microtubule binding"/>
    <property type="evidence" value="ECO:0007669"/>
    <property type="project" value="UniProtKB-UniRule"/>
</dbReference>
<name>A0A7J0EZG8_9ERIC</name>
<feature type="repeat" description="WD" evidence="8">
    <location>
        <begin position="134"/>
        <end position="175"/>
    </location>
</feature>
<dbReference type="InterPro" id="IPR019775">
    <property type="entry name" value="WD40_repeat_CS"/>
</dbReference>
<keyword evidence="6 7" id="KW-0206">Cytoskeleton</keyword>
<comment type="function">
    <text evidence="7">May participate in a complex which severs microtubules in an ATP-dependent manner. Microtubule severing may promote rapid reorganization of cellular microtubule arrays.</text>
</comment>
<dbReference type="PROSITE" id="PS50082">
    <property type="entry name" value="WD_REPEATS_2"/>
    <property type="match status" value="5"/>
</dbReference>
<feature type="region of interest" description="Disordered" evidence="9">
    <location>
        <begin position="359"/>
        <end position="384"/>
    </location>
</feature>
<evidence type="ECO:0000259" key="10">
    <source>
        <dbReference type="Pfam" id="PF13925"/>
    </source>
</evidence>
<dbReference type="PROSITE" id="PS00678">
    <property type="entry name" value="WD_REPEATS_1"/>
    <property type="match status" value="2"/>
</dbReference>
<feature type="compositionally biased region" description="Basic and acidic residues" evidence="9">
    <location>
        <begin position="420"/>
        <end position="432"/>
    </location>
</feature>
<gene>
    <name evidence="11" type="ORF">Acr_08g0002160</name>
</gene>
<feature type="repeat" description="WD" evidence="8">
    <location>
        <begin position="176"/>
        <end position="217"/>
    </location>
</feature>
<evidence type="ECO:0000256" key="8">
    <source>
        <dbReference type="PROSITE-ProRule" id="PRU00221"/>
    </source>
</evidence>
<dbReference type="SUPFAM" id="SSF50978">
    <property type="entry name" value="WD40 repeat-like"/>
    <property type="match status" value="1"/>
</dbReference>
<keyword evidence="3 8" id="KW-0853">WD repeat</keyword>
<dbReference type="InterPro" id="IPR015943">
    <property type="entry name" value="WD40/YVTN_repeat-like_dom_sf"/>
</dbReference>
<dbReference type="EMBL" id="BJWL01000008">
    <property type="protein sequence ID" value="GFY91820.1"/>
    <property type="molecule type" value="Genomic_DNA"/>
</dbReference>
<dbReference type="OrthoDB" id="538223at2759"/>
<dbReference type="PRINTS" id="PR00320">
    <property type="entry name" value="GPROTEINBRPT"/>
</dbReference>
<feature type="domain" description="Katanin p80 subunit C-terminal" evidence="10">
    <location>
        <begin position="606"/>
        <end position="649"/>
    </location>
</feature>
<dbReference type="GO" id="GO:0008352">
    <property type="term" value="C:katanin complex"/>
    <property type="evidence" value="ECO:0007669"/>
    <property type="project" value="InterPro"/>
</dbReference>
<evidence type="ECO:0000256" key="2">
    <source>
        <dbReference type="ARBA" id="ARBA00022490"/>
    </source>
</evidence>
<reference evidence="11 12" key="1">
    <citation type="submission" date="2019-07" db="EMBL/GenBank/DDBJ databases">
        <title>De Novo Assembly of kiwifruit Actinidia rufa.</title>
        <authorList>
            <person name="Sugita-Konishi S."/>
            <person name="Sato K."/>
            <person name="Mori E."/>
            <person name="Abe Y."/>
            <person name="Kisaki G."/>
            <person name="Hamano K."/>
            <person name="Suezawa K."/>
            <person name="Otani M."/>
            <person name="Fukuda T."/>
            <person name="Manabe T."/>
            <person name="Gomi K."/>
            <person name="Tabuchi M."/>
            <person name="Akimitsu K."/>
            <person name="Kataoka I."/>
        </authorList>
    </citation>
    <scope>NUCLEOTIDE SEQUENCE [LARGE SCALE GENOMIC DNA]</scope>
    <source>
        <strain evidence="12">cv. Fuchu</strain>
    </source>
</reference>
<dbReference type="PANTHER" id="PTHR19845:SF15">
    <property type="entry name" value="KATANIN P80 WD40 REPEAT-CONTAINING SUBUNIT B1 HOMOLOG KTN80.2"/>
    <property type="match status" value="1"/>
</dbReference>
<keyword evidence="5" id="KW-0677">Repeat</keyword>
<feature type="repeat" description="WD" evidence="8">
    <location>
        <begin position="7"/>
        <end position="49"/>
    </location>
</feature>
<dbReference type="FunFam" id="2.130.10.10:FF:000183">
    <property type="entry name" value="Katanin p80 WD40 repeat-containing subunit B1"/>
    <property type="match status" value="1"/>
</dbReference>
<feature type="repeat" description="WD" evidence="8">
    <location>
        <begin position="92"/>
        <end position="133"/>
    </location>
</feature>
<dbReference type="GO" id="GO:0007019">
    <property type="term" value="P:microtubule depolymerization"/>
    <property type="evidence" value="ECO:0007669"/>
    <property type="project" value="TreeGrafter"/>
</dbReference>
<feature type="region of interest" description="Disordered" evidence="9">
    <location>
        <begin position="420"/>
        <end position="449"/>
    </location>
</feature>
<feature type="compositionally biased region" description="Polar residues" evidence="9">
    <location>
        <begin position="566"/>
        <end position="575"/>
    </location>
</feature>
<dbReference type="CDD" id="cd00200">
    <property type="entry name" value="WD40"/>
    <property type="match status" value="1"/>
</dbReference>
<evidence type="ECO:0000256" key="6">
    <source>
        <dbReference type="ARBA" id="ARBA00023212"/>
    </source>
</evidence>
<evidence type="ECO:0000256" key="5">
    <source>
        <dbReference type="ARBA" id="ARBA00022737"/>
    </source>
</evidence>
<evidence type="ECO:0000313" key="11">
    <source>
        <dbReference type="EMBL" id="GFY91820.1"/>
    </source>
</evidence>
<evidence type="ECO:0000256" key="3">
    <source>
        <dbReference type="ARBA" id="ARBA00022574"/>
    </source>
</evidence>
<dbReference type="Gene3D" id="2.130.10.10">
    <property type="entry name" value="YVTN repeat-like/Quinoprotein amine dehydrogenase"/>
    <property type="match status" value="2"/>
</dbReference>
<comment type="similarity">
    <text evidence="7">Belongs to the WD repeat KATNB1 family.</text>
</comment>
<dbReference type="FunFam" id="2.130.10.10:FF:000897">
    <property type="entry name" value="Katanin p80 WD40 repeat-containing subunit B1 homolog"/>
    <property type="match status" value="1"/>
</dbReference>
<feature type="compositionally biased region" description="Polar residues" evidence="9">
    <location>
        <begin position="433"/>
        <end position="443"/>
    </location>
</feature>
<dbReference type="AlphaFoldDB" id="A0A7J0EZG8"/>
<evidence type="ECO:0000313" key="12">
    <source>
        <dbReference type="Proteomes" id="UP000585474"/>
    </source>
</evidence>
<dbReference type="SMART" id="SM00320">
    <property type="entry name" value="WD40"/>
    <property type="match status" value="6"/>
</dbReference>
<evidence type="ECO:0000256" key="9">
    <source>
        <dbReference type="SAM" id="MobiDB-lite"/>
    </source>
</evidence>
<feature type="compositionally biased region" description="Low complexity" evidence="9">
    <location>
        <begin position="367"/>
        <end position="377"/>
    </location>
</feature>
<dbReference type="GO" id="GO:0005874">
    <property type="term" value="C:microtubule"/>
    <property type="evidence" value="ECO:0007669"/>
    <property type="project" value="UniProtKB-KW"/>
</dbReference>
<dbReference type="HAMAP" id="MF_03022">
    <property type="entry name" value="Katanin_p80_B1"/>
    <property type="match status" value="1"/>
</dbReference>
<dbReference type="InterPro" id="IPR036322">
    <property type="entry name" value="WD40_repeat_dom_sf"/>
</dbReference>
<sequence>MEKREEFIAHLGNVNCLNIGKKSCRLFITGGDDQKVNLWSIGKPTSLMSLCGHASPVESLTFDSSEALVLAGASTGVIKLWDLEETKMVRTLTGHRSNCTAVEFHPFGEFFASGAMDTNLKIWDIRKKGCIHTYKGHTQGISTIKFSPDGRWVVSGGFDNAVKVWDLTAGKLLHDFKFHEGHIRSLDFHPLEFLLATGSADRTVKFWDLETFELIGSARPESTGVRSICFHPDGRTLFCGLDDSLKVYSWEPVICHDAVDMGWSTLGDLCIHDGKLMGCSYYRNSVAVWAADISLIEPYGVGVVPEQNSRSKQKYDLQESPLVKVGSHRRTTSSLRCPSPDYETKRIKTIYVDTAGGNPVASKRVGSHSSPKVVPPSDSKEMTTLPTQKQSLAVGVHAKTSGQTNTRSFIVPNVVPRDIPDGKDLVNTRRESMTSARASTGTTVKPRHVRRPSATKFDVERLLVPVESESINKTSDVAAVEPNFHDRLAANNDARETSEEKHLNIKSVTQKFAKVLSPNTPSIQENCDESPIGTEGKNSVKFVNGVAVVQGRTRSLVERFERGERVNSQTMSETAKTPPMQDRHPLIPGRELTSGNDGNLTEDLMQSHDVFLSSLRSRLTKLQVVRHFWERNDIKGAIDAMRKLPDHSVGTSRPDRCSHRENGYSNFRSVLMPAAGAFGFTG</sequence>
<feature type="repeat" description="WD" evidence="8">
    <location>
        <begin position="50"/>
        <end position="91"/>
    </location>
</feature>
<keyword evidence="4 7" id="KW-0493">Microtubule</keyword>
<comment type="subcellular location">
    <subcellularLocation>
        <location evidence="1 7">Cytoplasm</location>
        <location evidence="1 7">Cytoskeleton</location>
    </subcellularLocation>
</comment>
<comment type="caution">
    <text evidence="11">The sequence shown here is derived from an EMBL/GenBank/DDBJ whole genome shotgun (WGS) entry which is preliminary data.</text>
</comment>
<dbReference type="Proteomes" id="UP000585474">
    <property type="component" value="Unassembled WGS sequence"/>
</dbReference>
<keyword evidence="2 7" id="KW-0963">Cytoplasm</keyword>
<dbReference type="Pfam" id="PF13925">
    <property type="entry name" value="Katanin_con80"/>
    <property type="match status" value="1"/>
</dbReference>
<accession>A0A7J0EZG8</accession>
<dbReference type="PANTHER" id="PTHR19845">
    <property type="entry name" value="KATANIN P80 SUBUNIT"/>
    <property type="match status" value="1"/>
</dbReference>
<feature type="region of interest" description="Disordered" evidence="9">
    <location>
        <begin position="564"/>
        <end position="586"/>
    </location>
</feature>
<dbReference type="PROSITE" id="PS50294">
    <property type="entry name" value="WD_REPEATS_REGION"/>
    <property type="match status" value="4"/>
</dbReference>
<dbReference type="Pfam" id="PF00400">
    <property type="entry name" value="WD40"/>
    <property type="match status" value="6"/>
</dbReference>
<dbReference type="GO" id="GO:0051510">
    <property type="term" value="P:regulation of unidimensional cell growth"/>
    <property type="evidence" value="ECO:0007669"/>
    <property type="project" value="UniProtKB-ARBA"/>
</dbReference>
<dbReference type="InterPro" id="IPR020472">
    <property type="entry name" value="WD40_PAC1"/>
</dbReference>
<organism evidence="11 12">
    <name type="scientific">Actinidia rufa</name>
    <dbReference type="NCBI Taxonomy" id="165716"/>
    <lineage>
        <taxon>Eukaryota</taxon>
        <taxon>Viridiplantae</taxon>
        <taxon>Streptophyta</taxon>
        <taxon>Embryophyta</taxon>
        <taxon>Tracheophyta</taxon>
        <taxon>Spermatophyta</taxon>
        <taxon>Magnoliopsida</taxon>
        <taxon>eudicotyledons</taxon>
        <taxon>Gunneridae</taxon>
        <taxon>Pentapetalae</taxon>
        <taxon>asterids</taxon>
        <taxon>Ericales</taxon>
        <taxon>Actinidiaceae</taxon>
        <taxon>Actinidia</taxon>
    </lineage>
</organism>
<dbReference type="GO" id="GO:0005737">
    <property type="term" value="C:cytoplasm"/>
    <property type="evidence" value="ECO:0007669"/>
    <property type="project" value="UniProtKB-UniRule"/>
</dbReference>
<dbReference type="InterPro" id="IPR001680">
    <property type="entry name" value="WD40_rpt"/>
</dbReference>
<evidence type="ECO:0000256" key="4">
    <source>
        <dbReference type="ARBA" id="ARBA00022701"/>
    </source>
</evidence>